<proteinExistence type="predicted"/>
<dbReference type="InterPro" id="IPR045713">
    <property type="entry name" value="DUF6069"/>
</dbReference>
<dbReference type="Proteomes" id="UP000584931">
    <property type="component" value="Unassembled WGS sequence"/>
</dbReference>
<dbReference type="AlphaFoldDB" id="A0A7Y9XFI2"/>
<keyword evidence="1" id="KW-0472">Membrane</keyword>
<protein>
    <submittedName>
        <fullName evidence="2">Uncharacterized protein</fullName>
    </submittedName>
</protein>
<accession>A0A7Y9XFI2</accession>
<sequence length="147" mass="14562">MNTTTAATPTPATRRPGAPWWAAGAVSVAAATAANLVLLGLGHLVGASMEHPDGAGGIAAVEAGGVALMSAVPLAAGFTAAVLLSLLWKGFLRTGQIVGTVLAAASTVMPFFAGTDLATEAVLALMHVVLVPAVWLGLGAVRRRALS</sequence>
<dbReference type="EMBL" id="JACCHL010000001">
    <property type="protein sequence ID" value="NYH53435.1"/>
    <property type="molecule type" value="Genomic_DNA"/>
</dbReference>
<dbReference type="Pfam" id="PF19545">
    <property type="entry name" value="DUF6069"/>
    <property type="match status" value="1"/>
</dbReference>
<keyword evidence="1" id="KW-1133">Transmembrane helix</keyword>
<organism evidence="2 3">
    <name type="scientific">Nocardiopsis sinuspersici</name>
    <dbReference type="NCBI Taxonomy" id="501010"/>
    <lineage>
        <taxon>Bacteria</taxon>
        <taxon>Bacillati</taxon>
        <taxon>Actinomycetota</taxon>
        <taxon>Actinomycetes</taxon>
        <taxon>Streptosporangiales</taxon>
        <taxon>Nocardiopsidaceae</taxon>
        <taxon>Nocardiopsis</taxon>
    </lineage>
</organism>
<feature type="transmembrane region" description="Helical" evidence="1">
    <location>
        <begin position="20"/>
        <end position="45"/>
    </location>
</feature>
<feature type="transmembrane region" description="Helical" evidence="1">
    <location>
        <begin position="95"/>
        <end position="115"/>
    </location>
</feature>
<comment type="caution">
    <text evidence="2">The sequence shown here is derived from an EMBL/GenBank/DDBJ whole genome shotgun (WGS) entry which is preliminary data.</text>
</comment>
<dbReference type="RefSeq" id="WP_179810405.1">
    <property type="nucleotide sequence ID" value="NZ_JACCHL010000001.1"/>
</dbReference>
<feature type="transmembrane region" description="Helical" evidence="1">
    <location>
        <begin position="65"/>
        <end position="88"/>
    </location>
</feature>
<reference evidence="2 3" key="1">
    <citation type="submission" date="2020-07" db="EMBL/GenBank/DDBJ databases">
        <title>Sequencing the genomes of 1000 actinobacteria strains.</title>
        <authorList>
            <person name="Klenk H.-P."/>
        </authorList>
    </citation>
    <scope>NUCLEOTIDE SEQUENCE [LARGE SCALE GENOMIC DNA]</scope>
    <source>
        <strain evidence="2 3">DSM 45278</strain>
    </source>
</reference>
<gene>
    <name evidence="2" type="ORF">HNR06_003024</name>
</gene>
<keyword evidence="1" id="KW-0812">Transmembrane</keyword>
<evidence type="ECO:0000313" key="2">
    <source>
        <dbReference type="EMBL" id="NYH53435.1"/>
    </source>
</evidence>
<feature type="transmembrane region" description="Helical" evidence="1">
    <location>
        <begin position="121"/>
        <end position="141"/>
    </location>
</feature>
<evidence type="ECO:0000256" key="1">
    <source>
        <dbReference type="SAM" id="Phobius"/>
    </source>
</evidence>
<name>A0A7Y9XFI2_9ACTN</name>
<evidence type="ECO:0000313" key="3">
    <source>
        <dbReference type="Proteomes" id="UP000584931"/>
    </source>
</evidence>